<dbReference type="RefSeq" id="WP_151537238.1">
    <property type="nucleotide sequence ID" value="NZ_WBOS01000022.1"/>
</dbReference>
<sequence>MDVNAFMNGYIPNRMEPKGANRKLDVEIYKKPSPFMKDLFPDNPAVAATFNILKEDYGFTSDMIWRMAEKLNELRKQNEI</sequence>
<name>A0A6L3UY48_9BACI</name>
<dbReference type="AlphaFoldDB" id="A0A6L3UY48"/>
<protein>
    <submittedName>
        <fullName evidence="1">Uncharacterized protein</fullName>
    </submittedName>
</protein>
<proteinExistence type="predicted"/>
<evidence type="ECO:0000313" key="1">
    <source>
        <dbReference type="EMBL" id="KAB2328940.1"/>
    </source>
</evidence>
<gene>
    <name evidence="1" type="ORF">F7731_23595</name>
</gene>
<accession>A0A6L3UY48</accession>
<comment type="caution">
    <text evidence="1">The sequence shown here is derived from an EMBL/GenBank/DDBJ whole genome shotgun (WGS) entry which is preliminary data.</text>
</comment>
<organism evidence="1 2">
    <name type="scientific">Cytobacillus depressus</name>
    <dbReference type="NCBI Taxonomy" id="1602942"/>
    <lineage>
        <taxon>Bacteria</taxon>
        <taxon>Bacillati</taxon>
        <taxon>Bacillota</taxon>
        <taxon>Bacilli</taxon>
        <taxon>Bacillales</taxon>
        <taxon>Bacillaceae</taxon>
        <taxon>Cytobacillus</taxon>
    </lineage>
</organism>
<keyword evidence="2" id="KW-1185">Reference proteome</keyword>
<dbReference type="EMBL" id="WBOS01000022">
    <property type="protein sequence ID" value="KAB2328940.1"/>
    <property type="molecule type" value="Genomic_DNA"/>
</dbReference>
<evidence type="ECO:0000313" key="2">
    <source>
        <dbReference type="Proteomes" id="UP000481030"/>
    </source>
</evidence>
<dbReference type="Proteomes" id="UP000481030">
    <property type="component" value="Unassembled WGS sequence"/>
</dbReference>
<reference evidence="1 2" key="1">
    <citation type="journal article" date="2016" name="Antonie Van Leeuwenhoek">
        <title>Bacillus depressus sp. nov., isolated from soil of a sunflower field.</title>
        <authorList>
            <person name="Wei X."/>
            <person name="Xin D."/>
            <person name="Xin Y."/>
            <person name="Zhang H."/>
            <person name="Wang T."/>
            <person name="Zhang J."/>
        </authorList>
    </citation>
    <scope>NUCLEOTIDE SEQUENCE [LARGE SCALE GENOMIC DNA]</scope>
    <source>
        <strain evidence="1 2">BZ1</strain>
    </source>
</reference>